<organism evidence="1">
    <name type="scientific">Medicago truncatula</name>
    <name type="common">Barrel medic</name>
    <name type="synonym">Medicago tribuloides</name>
    <dbReference type="NCBI Taxonomy" id="3880"/>
    <lineage>
        <taxon>Eukaryota</taxon>
        <taxon>Viridiplantae</taxon>
        <taxon>Streptophyta</taxon>
        <taxon>Embryophyta</taxon>
        <taxon>Tracheophyta</taxon>
        <taxon>Spermatophyta</taxon>
        <taxon>Magnoliopsida</taxon>
        <taxon>eudicotyledons</taxon>
        <taxon>Gunneridae</taxon>
        <taxon>Pentapetalae</taxon>
        <taxon>rosids</taxon>
        <taxon>fabids</taxon>
        <taxon>Fabales</taxon>
        <taxon>Fabaceae</taxon>
        <taxon>Papilionoideae</taxon>
        <taxon>50 kb inversion clade</taxon>
        <taxon>NPAAA clade</taxon>
        <taxon>Hologalegina</taxon>
        <taxon>IRL clade</taxon>
        <taxon>Trifolieae</taxon>
        <taxon>Medicago</taxon>
    </lineage>
</organism>
<dbReference type="Gramene" id="rna27">
    <property type="protein sequence ID" value="RHN76664.1"/>
    <property type="gene ID" value="gene27"/>
</dbReference>
<comment type="caution">
    <text evidence="1">The sequence shown here is derived from an EMBL/GenBank/DDBJ whole genome shotgun (WGS) entry which is preliminary data.</text>
</comment>
<dbReference type="Proteomes" id="UP000265566">
    <property type="component" value="Chromosome 1"/>
</dbReference>
<evidence type="ECO:0000313" key="1">
    <source>
        <dbReference type="EMBL" id="RHN76664.1"/>
    </source>
</evidence>
<proteinExistence type="predicted"/>
<name>A0A396JHN9_MEDTR</name>
<reference evidence="1" key="1">
    <citation type="journal article" date="2018" name="Nat. Plants">
        <title>Whole-genome landscape of Medicago truncatula symbiotic genes.</title>
        <authorList>
            <person name="Pecrix Y."/>
            <person name="Gamas P."/>
            <person name="Carrere S."/>
        </authorList>
    </citation>
    <scope>NUCLEOTIDE SEQUENCE</scope>
    <source>
        <tissue evidence="1">Leaves</tissue>
    </source>
</reference>
<dbReference type="AlphaFoldDB" id="A0A396JHN9"/>
<dbReference type="EMBL" id="PSQE01000001">
    <property type="protein sequence ID" value="RHN76664.1"/>
    <property type="molecule type" value="Genomic_DNA"/>
</dbReference>
<sequence>MFPIEVQTRHTFSAAVSSGPICVPVMLVDAPFPALSQNAFVSRHI</sequence>
<gene>
    <name evidence="1" type="ORF">MtrunA17_Chr1g0146341</name>
</gene>
<protein>
    <submittedName>
        <fullName evidence="1">Uncharacterized protein</fullName>
    </submittedName>
</protein>
<accession>A0A396JHN9</accession>